<keyword evidence="2" id="KW-1003">Cell membrane</keyword>
<feature type="transmembrane region" description="Helical" evidence="7">
    <location>
        <begin position="428"/>
        <end position="450"/>
    </location>
</feature>
<accession>A0A7Y6F1J8</accession>
<evidence type="ECO:0000259" key="8">
    <source>
        <dbReference type="Pfam" id="PF02687"/>
    </source>
</evidence>
<organism evidence="9 10">
    <name type="scientific">Streptomyces odorifer</name>
    <dbReference type="NCBI Taxonomy" id="53450"/>
    <lineage>
        <taxon>Bacteria</taxon>
        <taxon>Bacillati</taxon>
        <taxon>Actinomycetota</taxon>
        <taxon>Actinomycetes</taxon>
        <taxon>Kitasatosporales</taxon>
        <taxon>Streptomycetaceae</taxon>
        <taxon>Streptomyces</taxon>
        <taxon>Streptomyces albidoflavus group</taxon>
    </lineage>
</organism>
<comment type="similarity">
    <text evidence="6">Belongs to the ABC-4 integral membrane protein family.</text>
</comment>
<dbReference type="EMBL" id="JAANNT010000011">
    <property type="protein sequence ID" value="NUV29685.1"/>
    <property type="molecule type" value="Genomic_DNA"/>
</dbReference>
<dbReference type="GO" id="GO:0005886">
    <property type="term" value="C:plasma membrane"/>
    <property type="evidence" value="ECO:0007669"/>
    <property type="project" value="UniProtKB-SubCell"/>
</dbReference>
<proteinExistence type="inferred from homology"/>
<keyword evidence="3 7" id="KW-0812">Transmembrane</keyword>
<dbReference type="PANTHER" id="PTHR30572">
    <property type="entry name" value="MEMBRANE COMPONENT OF TRANSPORTER-RELATED"/>
    <property type="match status" value="1"/>
</dbReference>
<dbReference type="AlphaFoldDB" id="A0A7Y6F1J8"/>
<dbReference type="InterPro" id="IPR050250">
    <property type="entry name" value="Macrolide_Exporter_MacB"/>
</dbReference>
<feature type="transmembrane region" description="Helical" evidence="7">
    <location>
        <begin position="970"/>
        <end position="995"/>
    </location>
</feature>
<feature type="transmembrane region" description="Helical" evidence="7">
    <location>
        <begin position="342"/>
        <end position="361"/>
    </location>
</feature>
<evidence type="ECO:0000256" key="7">
    <source>
        <dbReference type="SAM" id="Phobius"/>
    </source>
</evidence>
<comment type="subcellular location">
    <subcellularLocation>
        <location evidence="1">Cell membrane</location>
        <topology evidence="1">Multi-pass membrane protein</topology>
    </subcellularLocation>
</comment>
<comment type="caution">
    <text evidence="9">The sequence shown here is derived from an EMBL/GenBank/DDBJ whole genome shotgun (WGS) entry which is preliminary data.</text>
</comment>
<dbReference type="PANTHER" id="PTHR30572:SF4">
    <property type="entry name" value="ABC TRANSPORTER PERMEASE YTRF"/>
    <property type="match status" value="1"/>
</dbReference>
<dbReference type="InterPro" id="IPR003838">
    <property type="entry name" value="ABC3_permease_C"/>
</dbReference>
<reference evidence="9 10" key="1">
    <citation type="submission" date="2020-03" db="EMBL/GenBank/DDBJ databases">
        <title>Complete genome sequence of sixteen Streptomyces strains facilitates identification of candidate genes involved in plant growth-promotion in grain legumes and cereals.</title>
        <authorList>
            <person name="Gopalakrishnan S."/>
            <person name="Thakur V."/>
            <person name="Saxena R."/>
            <person name="Vadlamudi S."/>
            <person name="Purohit S."/>
            <person name="Kumar V."/>
            <person name="Rathore A."/>
            <person name="Chitikineni A."/>
            <person name="Varshney R.K."/>
        </authorList>
    </citation>
    <scope>NUCLEOTIDE SEQUENCE [LARGE SCALE GENOMIC DNA]</scope>
    <source>
        <strain evidence="9 10">KAI-180</strain>
    </source>
</reference>
<evidence type="ECO:0000256" key="5">
    <source>
        <dbReference type="ARBA" id="ARBA00023136"/>
    </source>
</evidence>
<gene>
    <name evidence="9" type="ORF">G6W59_15385</name>
</gene>
<feature type="transmembrane region" description="Helical" evidence="7">
    <location>
        <begin position="470"/>
        <end position="488"/>
    </location>
</feature>
<feature type="transmembrane region" description="Helical" evidence="7">
    <location>
        <begin position="299"/>
        <end position="321"/>
    </location>
</feature>
<evidence type="ECO:0000256" key="4">
    <source>
        <dbReference type="ARBA" id="ARBA00022989"/>
    </source>
</evidence>
<feature type="transmembrane region" description="Helical" evidence="7">
    <location>
        <begin position="1066"/>
        <end position="1091"/>
    </location>
</feature>
<feature type="domain" description="ABC3 transporter permease C-terminal" evidence="8">
    <location>
        <begin position="301"/>
        <end position="416"/>
    </location>
</feature>
<evidence type="ECO:0000256" key="6">
    <source>
        <dbReference type="ARBA" id="ARBA00038076"/>
    </source>
</evidence>
<dbReference type="Pfam" id="PF02687">
    <property type="entry name" value="FtsX"/>
    <property type="match status" value="2"/>
</dbReference>
<keyword evidence="5 7" id="KW-0472">Membrane</keyword>
<keyword evidence="10" id="KW-1185">Reference proteome</keyword>
<evidence type="ECO:0000256" key="3">
    <source>
        <dbReference type="ARBA" id="ARBA00022692"/>
    </source>
</evidence>
<evidence type="ECO:0000256" key="1">
    <source>
        <dbReference type="ARBA" id="ARBA00004651"/>
    </source>
</evidence>
<protein>
    <submittedName>
        <fullName evidence="9">ABC transporter permease</fullName>
    </submittedName>
</protein>
<dbReference type="Proteomes" id="UP000540128">
    <property type="component" value="Unassembled WGS sequence"/>
</dbReference>
<evidence type="ECO:0000313" key="9">
    <source>
        <dbReference type="EMBL" id="NUV29685.1"/>
    </source>
</evidence>
<dbReference type="GO" id="GO:0022857">
    <property type="term" value="F:transmembrane transporter activity"/>
    <property type="evidence" value="ECO:0007669"/>
    <property type="project" value="TreeGrafter"/>
</dbReference>
<evidence type="ECO:0000313" key="10">
    <source>
        <dbReference type="Proteomes" id="UP000540128"/>
    </source>
</evidence>
<evidence type="ECO:0000256" key="2">
    <source>
        <dbReference type="ARBA" id="ARBA00022475"/>
    </source>
</evidence>
<feature type="transmembrane region" description="Helical" evidence="7">
    <location>
        <begin position="1015"/>
        <end position="1046"/>
    </location>
</feature>
<feature type="transmembrane region" description="Helical" evidence="7">
    <location>
        <begin position="525"/>
        <end position="545"/>
    </location>
</feature>
<feature type="domain" description="ABC3 transporter permease C-terminal" evidence="8">
    <location>
        <begin position="974"/>
        <end position="1092"/>
    </location>
</feature>
<feature type="transmembrane region" description="Helical" evidence="7">
    <location>
        <begin position="392"/>
        <end position="416"/>
    </location>
</feature>
<name>A0A7Y6F1J8_9ACTN</name>
<dbReference type="RefSeq" id="WP_175458596.1">
    <property type="nucleotide sequence ID" value="NZ_JAANNT010000011.1"/>
</dbReference>
<keyword evidence="4 7" id="KW-1133">Transmembrane helix</keyword>
<sequence>MFVTRFVLLRLRAHRLLLTAALTAVLLTASVLATLTAFSGSVGEAALRHTLDHRAAADAALVVRGEPEPKAREAADAAVAEGARRAFGGLPVIVRTLPRSATYALPGARGGDEPPLTHLAALDRSQLRLAAGTWPGDGGSGTREDPLRVALPESAAAALKLAPGGEPLTLTDRTTDRTLTVEITGLYRPADTSAPYWLLDELGGRGQRTVDFTTYGPLLTGPKALAAPRVAPGPTGWLATADYATLDTSTTDALARTATASAAALAKDPVLGTGASAETGLPQVLERSERALTVSRTTLLVVALQLVLLAGYALLLVARLLSTERAGETGLLLARGASRRRVAALAAVEALLLALPAVVLAPPLAGPLTRLLAGQGALERIGLRLDTSPTPAVWLVAAATALGCALAVVAPALSAASGEQRAGARTGALPGWVKAGADVALLVVAGAAYWQLDRQGTPGEGAFGVDPLLVAAPALALLAGTVLTLRLLPPVAKLAERRAAKGRGLAGALAGWQLSRRPLRGAGPVLLMVLAMAMGMLAVAQGATWERSQRDQADFAAGTEVRVAGGRVPEADRGRVYGSVDGVRDAAPVLRSTMDLAADRTAEVLAVDAGFTAEGLLLREDLGDRAELARQLRPAPTRQAGLPLPEQTGRAVLTTRLKAVGGDHGEPLAPRLTVVVEDRFGARHLVHAGELPADGRARDVAVPLAAGEPGAKPRDAAAPYTVAELRLQVEQPFERGQQHELTVEKIRAVPAGEDGAGAPVPLPDGFAWEGLRDTGEEAPEGGPPQLTPLEPATTARTPLRVSYRTGVAPATEDSRYRFEPGASPGLGITVGVKRPGPPKLTAVATPRFLASSGAKIGSVVDVPVGAETLSAEITGTVEAVPTTGDRAPGASSGDGGALLLDLAAVNAVLHESGATAPVPGEWWLRTAPGDAARTAAALAARPDTDPEQITDRQAIGERLRDDPLGAGPQAALLAVAVVAAALAAVGFAVSAAGSLRERGAELSVLRALGAPRRQLARLIAIEQAVLIGIALLVGPLLGALLARAVVPLVVLTGEATRPLPDVLVELPAGQVAALLAGVVAVPLLIVAALALRRGDPTVTLRHEGGR</sequence>